<dbReference type="InterPro" id="IPR050676">
    <property type="entry name" value="IL-12"/>
</dbReference>
<keyword evidence="4" id="KW-0202">Cytokine</keyword>
<dbReference type="EMBL" id="AHAT01027422">
    <property type="status" value="NOT_ANNOTATED_CDS"/>
    <property type="molecule type" value="Genomic_DNA"/>
</dbReference>
<sequence length="336" mass="38753">LFLISIKTLFCVLLLALQQARSSDQEEPSKYWVFRPNVIVLDVDLTKSTSSHVELSCGEAHQLRDVHWKKDNRKLRERGNVITVEVVEMFGGNYTCHDSSGATLNHTLVLVQETNNEKGPFPKTILKNEENNYITCKAKNYSGDFECSWQLQENREDATLFVSAERLASSEVSSISCTMDEHESKASCQDSSFCPYREERDRINFTLYATHLYRFEEYSKVFYIHEILKPDSPENLKVCRINVTWDYPANWKHSRSYFPLTFQVKVVKGSCDSLQAQPTGTDEATSLKLSKKYRHKGNSICVRAKDMFCDSAWSDWKQAKCNLQRSVRFKPKESST</sequence>
<evidence type="ECO:0000256" key="3">
    <source>
        <dbReference type="ARBA" id="ARBA00023180"/>
    </source>
</evidence>
<dbReference type="Gene3D" id="2.60.40.10">
    <property type="entry name" value="Immunoglobulins"/>
    <property type="match status" value="3"/>
</dbReference>
<dbReference type="InterPro" id="IPR019482">
    <property type="entry name" value="IL-12_beta_cen-dom"/>
</dbReference>
<feature type="domain" description="Ig-like" evidence="5">
    <location>
        <begin position="36"/>
        <end position="96"/>
    </location>
</feature>
<protein>
    <recommendedName>
        <fullName evidence="4">Interleukin-12 subunit beta</fullName>
        <shortName evidence="4">IL-12B</shortName>
    </recommendedName>
    <alternativeName>
        <fullName evidence="4">Cytotoxic lymphocyte maturation factor 40 kDa subunit</fullName>
    </alternativeName>
    <alternativeName>
        <fullName evidence="4">IL-12 subunit p40</fullName>
    </alternativeName>
</protein>
<keyword evidence="4" id="KW-0964">Secreted</keyword>
<feature type="signal peptide" evidence="4">
    <location>
        <begin position="1"/>
        <end position="22"/>
    </location>
</feature>
<dbReference type="GeneTree" id="ENSGT00390000012630"/>
<reference evidence="7" key="1">
    <citation type="submission" date="2011-12" db="EMBL/GenBank/DDBJ databases">
        <title>The Draft Genome of Lepisosteus oculatus.</title>
        <authorList>
            <consortium name="The Broad Institute Genome Assembly &amp; Analysis Group"/>
            <consortium name="Computational R&amp;D Group"/>
            <consortium name="and Sequencing Platform"/>
            <person name="Di Palma F."/>
            <person name="Alfoldi J."/>
            <person name="Johnson J."/>
            <person name="Berlin A."/>
            <person name="Gnerre S."/>
            <person name="Jaffe D."/>
            <person name="MacCallum I."/>
            <person name="Young S."/>
            <person name="Walker B.J."/>
            <person name="Lander E.S."/>
            <person name="Lindblad-Toh K."/>
        </authorList>
    </citation>
    <scope>NUCLEOTIDE SEQUENCE [LARGE SCALE GENOMIC DNA]</scope>
</reference>
<dbReference type="InterPro" id="IPR007110">
    <property type="entry name" value="Ig-like_dom"/>
</dbReference>
<reference evidence="6" key="2">
    <citation type="submission" date="2025-08" db="UniProtKB">
        <authorList>
            <consortium name="Ensembl"/>
        </authorList>
    </citation>
    <scope>IDENTIFICATION</scope>
</reference>
<keyword evidence="7" id="KW-1185">Reference proteome</keyword>
<dbReference type="FunFam" id="2.60.40.10:FF:004909">
    <property type="match status" value="1"/>
</dbReference>
<keyword evidence="4" id="KW-0393">Immunoglobulin domain</keyword>
<organism evidence="6 7">
    <name type="scientific">Lepisosteus oculatus</name>
    <name type="common">Spotted gar</name>
    <dbReference type="NCBI Taxonomy" id="7918"/>
    <lineage>
        <taxon>Eukaryota</taxon>
        <taxon>Metazoa</taxon>
        <taxon>Chordata</taxon>
        <taxon>Craniata</taxon>
        <taxon>Vertebrata</taxon>
        <taxon>Euteleostomi</taxon>
        <taxon>Actinopterygii</taxon>
        <taxon>Neopterygii</taxon>
        <taxon>Holostei</taxon>
        <taxon>Semionotiformes</taxon>
        <taxon>Lepisosteidae</taxon>
        <taxon>Lepisosteus</taxon>
    </lineage>
</organism>
<comment type="subunit">
    <text evidence="4">Heterodimer with IL12A; disulfide-linked. The heterodimer is known as interleukin IL-12.</text>
</comment>
<evidence type="ECO:0000256" key="2">
    <source>
        <dbReference type="ARBA" id="ARBA00023157"/>
    </source>
</evidence>
<reference evidence="6" key="3">
    <citation type="submission" date="2025-09" db="UniProtKB">
        <authorList>
            <consortium name="Ensembl"/>
        </authorList>
    </citation>
    <scope>IDENTIFICATION</scope>
</reference>
<evidence type="ECO:0000313" key="6">
    <source>
        <dbReference type="Ensembl" id="ENSLOCP00000011367.1"/>
    </source>
</evidence>
<dbReference type="GO" id="GO:0005125">
    <property type="term" value="F:cytokine activity"/>
    <property type="evidence" value="ECO:0007669"/>
    <property type="project" value="UniProtKB-KW"/>
</dbReference>
<evidence type="ECO:0000313" key="7">
    <source>
        <dbReference type="Proteomes" id="UP000018468"/>
    </source>
</evidence>
<keyword evidence="2" id="KW-1015">Disulfide bond</keyword>
<dbReference type="InParanoid" id="W5MSK8"/>
<proteinExistence type="inferred from homology"/>
<evidence type="ECO:0000256" key="4">
    <source>
        <dbReference type="RuleBase" id="RU281113"/>
    </source>
</evidence>
<dbReference type="InterPro" id="IPR015528">
    <property type="entry name" value="IL-12_beta"/>
</dbReference>
<evidence type="ECO:0000256" key="1">
    <source>
        <dbReference type="ARBA" id="ARBA00022729"/>
    </source>
</evidence>
<keyword evidence="1 4" id="KW-0732">Signal</keyword>
<dbReference type="PROSITE" id="PS50835">
    <property type="entry name" value="IG_LIKE"/>
    <property type="match status" value="1"/>
</dbReference>
<dbReference type="SUPFAM" id="SSF49265">
    <property type="entry name" value="Fibronectin type III"/>
    <property type="match status" value="2"/>
</dbReference>
<keyword evidence="3 4" id="KW-0325">Glycoprotein</keyword>
<dbReference type="OMA" id="WSEWSHK"/>
<accession>W5MSK8</accession>
<gene>
    <name evidence="4" type="primary">IL12B</name>
</gene>
<dbReference type="HOGENOM" id="CLU_071206_1_0_1"/>
<dbReference type="GO" id="GO:0042164">
    <property type="term" value="F:interleukin-12 alpha subunit binding"/>
    <property type="evidence" value="ECO:0000318"/>
    <property type="project" value="GO_Central"/>
</dbReference>
<dbReference type="InterPro" id="IPR013783">
    <property type="entry name" value="Ig-like_fold"/>
</dbReference>
<dbReference type="FunFam" id="2.60.40.10:FF:004395">
    <property type="match status" value="1"/>
</dbReference>
<dbReference type="STRING" id="7918.ENSLOCP00000011367"/>
<comment type="subcellular location">
    <subcellularLocation>
        <location evidence="4">Secreted</location>
    </subcellularLocation>
</comment>
<dbReference type="InterPro" id="IPR036116">
    <property type="entry name" value="FN3_sf"/>
</dbReference>
<dbReference type="eggNOG" id="ENOG502S0BC">
    <property type="taxonomic scope" value="Eukaryota"/>
</dbReference>
<dbReference type="PANTHER" id="PTHR48485:SF4">
    <property type="entry name" value="INTERLEUKIN-12 SUBUNIT BETA"/>
    <property type="match status" value="1"/>
</dbReference>
<name>W5MSK8_LEPOC</name>
<dbReference type="Proteomes" id="UP000018468">
    <property type="component" value="Linkage group LG6"/>
</dbReference>
<dbReference type="GO" id="GO:0043514">
    <property type="term" value="C:interleukin-12 complex"/>
    <property type="evidence" value="ECO:0000318"/>
    <property type="project" value="GO_Central"/>
</dbReference>
<feature type="chain" id="PRO_5009369585" description="Interleukin-12 subunit beta" evidence="4">
    <location>
        <begin position="23"/>
        <end position="336"/>
    </location>
</feature>
<dbReference type="PRINTS" id="PR01928">
    <property type="entry name" value="INTRLEUKN12B"/>
</dbReference>
<dbReference type="GO" id="GO:0004896">
    <property type="term" value="F:cytokine receptor activity"/>
    <property type="evidence" value="ECO:0007669"/>
    <property type="project" value="UniProtKB-UniRule"/>
</dbReference>
<dbReference type="PANTHER" id="PTHR48485">
    <property type="entry name" value="INTERLEUKIN-12 SUBUNIT BETA-RELATED"/>
    <property type="match status" value="1"/>
</dbReference>
<dbReference type="Ensembl" id="ENSLOCT00000011383.1">
    <property type="protein sequence ID" value="ENSLOCP00000011367.1"/>
    <property type="gene ID" value="ENSLOCG00000009317.1"/>
</dbReference>
<dbReference type="Pfam" id="PF10420">
    <property type="entry name" value="IL12p40_C"/>
    <property type="match status" value="1"/>
</dbReference>
<dbReference type="GO" id="GO:0035722">
    <property type="term" value="P:interleukin-12-mediated signaling pathway"/>
    <property type="evidence" value="ECO:0000318"/>
    <property type="project" value="GO_Central"/>
</dbReference>
<dbReference type="Bgee" id="ENSLOCG00000009317">
    <property type="expression patterns" value="Expressed in pharyngeal gill and 2 other cell types or tissues"/>
</dbReference>
<dbReference type="GO" id="GO:0005143">
    <property type="term" value="F:interleukin-12 receptor binding"/>
    <property type="evidence" value="ECO:0000318"/>
    <property type="project" value="GO_Central"/>
</dbReference>
<dbReference type="AlphaFoldDB" id="W5MSK8"/>
<dbReference type="PIRSF" id="PIRSF038007">
    <property type="entry name" value="IL_12_beta"/>
    <property type="match status" value="1"/>
</dbReference>
<comment type="similarity">
    <text evidence="4">Belongs to the IL-12B family.</text>
</comment>
<evidence type="ECO:0000259" key="5">
    <source>
        <dbReference type="PROSITE" id="PS50835"/>
    </source>
</evidence>